<name>A0AAU7JKL8_9HYPH</name>
<reference evidence="3" key="1">
    <citation type="submission" date="2024-05" db="EMBL/GenBank/DDBJ databases">
        <authorList>
            <person name="Kim S."/>
            <person name="Heo J."/>
            <person name="Choi H."/>
            <person name="Choi Y."/>
            <person name="Kwon S.-W."/>
            <person name="Kim Y."/>
        </authorList>
    </citation>
    <scope>NUCLEOTIDE SEQUENCE</scope>
    <source>
        <strain evidence="3">KACC 23698</strain>
    </source>
</reference>
<gene>
    <name evidence="3" type="ORF">ABEG18_08215</name>
</gene>
<organism evidence="3">
    <name type="scientific">Alsobacter sp. KACC 23698</name>
    <dbReference type="NCBI Taxonomy" id="3149229"/>
    <lineage>
        <taxon>Bacteria</taxon>
        <taxon>Pseudomonadati</taxon>
        <taxon>Pseudomonadota</taxon>
        <taxon>Alphaproteobacteria</taxon>
        <taxon>Hyphomicrobiales</taxon>
        <taxon>Alsobacteraceae</taxon>
        <taxon>Alsobacter</taxon>
    </lineage>
</organism>
<feature type="coiled-coil region" evidence="1">
    <location>
        <begin position="84"/>
        <end position="131"/>
    </location>
</feature>
<keyword evidence="1" id="KW-0175">Coiled coil</keyword>
<dbReference type="EMBL" id="CP157484">
    <property type="protein sequence ID" value="XBO40737.1"/>
    <property type="molecule type" value="Genomic_DNA"/>
</dbReference>
<evidence type="ECO:0000256" key="2">
    <source>
        <dbReference type="SAM" id="Phobius"/>
    </source>
</evidence>
<feature type="transmembrane region" description="Helical" evidence="2">
    <location>
        <begin position="140"/>
        <end position="162"/>
    </location>
</feature>
<dbReference type="Pfam" id="PF14235">
    <property type="entry name" value="DUF4337"/>
    <property type="match status" value="1"/>
</dbReference>
<evidence type="ECO:0000313" key="3">
    <source>
        <dbReference type="EMBL" id="XBO40737.1"/>
    </source>
</evidence>
<evidence type="ECO:0000256" key="1">
    <source>
        <dbReference type="SAM" id="Coils"/>
    </source>
</evidence>
<keyword evidence="2" id="KW-1133">Transmembrane helix</keyword>
<dbReference type="AlphaFoldDB" id="A0AAU7JKL8"/>
<keyword evidence="2" id="KW-0472">Membrane</keyword>
<protein>
    <submittedName>
        <fullName evidence="3">DUF4337 domain-containing protein</fullName>
    </submittedName>
</protein>
<accession>A0AAU7JKL8</accession>
<keyword evidence="2" id="KW-0812">Transmembrane</keyword>
<proteinExistence type="predicted"/>
<sequence>MSEHAGVESGHGNKRVALLIAVLALFLALAETAGKNAQTEALAANVEASNLWAFFQAKTIRQTGVRLASELAALQKPAPESEQAVKANAQLDDWKKTIERWESEPSTQEGRRELSARAKAAEHKRDTAQARYHHYEIASAAFQIAIVIASATVITGIGALLWLSGALGAAGLAFAAIGLFAPHAVHF</sequence>
<dbReference type="InterPro" id="IPR025570">
    <property type="entry name" value="DUF4337"/>
</dbReference>
<dbReference type="RefSeq" id="WP_406857592.1">
    <property type="nucleotide sequence ID" value="NZ_CP157484.1"/>
</dbReference>
<feature type="transmembrane region" description="Helical" evidence="2">
    <location>
        <begin position="167"/>
        <end position="185"/>
    </location>
</feature>